<keyword evidence="10" id="KW-1185">Reference proteome</keyword>
<comment type="subcellular location">
    <subcellularLocation>
        <location evidence="1 7">Cell membrane</location>
        <topology evidence="1 7">Multi-pass membrane protein</topology>
    </subcellularLocation>
</comment>
<feature type="transmembrane region" description="Helical" evidence="8">
    <location>
        <begin position="88"/>
        <end position="107"/>
    </location>
</feature>
<feature type="transmembrane region" description="Helical" evidence="8">
    <location>
        <begin position="58"/>
        <end position="76"/>
    </location>
</feature>
<proteinExistence type="inferred from homology"/>
<name>A0AAF0CWK2_9ENTE</name>
<dbReference type="EMBL" id="CP110232">
    <property type="protein sequence ID" value="WEG74198.1"/>
    <property type="molecule type" value="Genomic_DNA"/>
</dbReference>
<keyword evidence="4 7" id="KW-0812">Transmembrane</keyword>
<keyword evidence="2" id="KW-0813">Transport</keyword>
<evidence type="ECO:0000256" key="2">
    <source>
        <dbReference type="ARBA" id="ARBA00022448"/>
    </source>
</evidence>
<dbReference type="GO" id="GO:0005886">
    <property type="term" value="C:plasma membrane"/>
    <property type="evidence" value="ECO:0007669"/>
    <property type="project" value="UniProtKB-SubCell"/>
</dbReference>
<dbReference type="SUPFAM" id="SSF103481">
    <property type="entry name" value="Multidrug resistance efflux transporter EmrE"/>
    <property type="match status" value="1"/>
</dbReference>
<evidence type="ECO:0000313" key="10">
    <source>
        <dbReference type="Proteomes" id="UP001179647"/>
    </source>
</evidence>
<feature type="transmembrane region" description="Helical" evidence="8">
    <location>
        <begin position="33"/>
        <end position="51"/>
    </location>
</feature>
<evidence type="ECO:0000256" key="1">
    <source>
        <dbReference type="ARBA" id="ARBA00004651"/>
    </source>
</evidence>
<dbReference type="RefSeq" id="WP_275469997.1">
    <property type="nucleotide sequence ID" value="NZ_CP110232.1"/>
</dbReference>
<evidence type="ECO:0000256" key="4">
    <source>
        <dbReference type="ARBA" id="ARBA00022692"/>
    </source>
</evidence>
<evidence type="ECO:0000313" key="9">
    <source>
        <dbReference type="EMBL" id="WEG74198.1"/>
    </source>
</evidence>
<gene>
    <name evidence="9" type="ORF">OL234_04690</name>
</gene>
<keyword evidence="6 8" id="KW-0472">Membrane</keyword>
<dbReference type="PANTHER" id="PTHR30561">
    <property type="entry name" value="SMR FAMILY PROTON-DEPENDENT DRUG EFFLUX TRANSPORTER SUGE"/>
    <property type="match status" value="1"/>
</dbReference>
<comment type="similarity">
    <text evidence="7">Belongs to the drug/metabolite transporter (DMT) superfamily. Small multidrug resistance (SMR) (TC 2.A.7.1) family.</text>
</comment>
<dbReference type="InterPro" id="IPR000390">
    <property type="entry name" value="Small_drug/metabolite_transptr"/>
</dbReference>
<dbReference type="AlphaFoldDB" id="A0AAF0CWK2"/>
<dbReference type="PANTHER" id="PTHR30561:SF1">
    <property type="entry name" value="MULTIDRUG TRANSPORTER EMRE"/>
    <property type="match status" value="1"/>
</dbReference>
<dbReference type="InterPro" id="IPR037185">
    <property type="entry name" value="EmrE-like"/>
</dbReference>
<evidence type="ECO:0000256" key="5">
    <source>
        <dbReference type="ARBA" id="ARBA00022989"/>
    </source>
</evidence>
<evidence type="ECO:0000256" key="7">
    <source>
        <dbReference type="RuleBase" id="RU003942"/>
    </source>
</evidence>
<protein>
    <submittedName>
        <fullName evidence="9">Multidrug efflux SMR transporter</fullName>
    </submittedName>
</protein>
<dbReference type="Gene3D" id="1.10.3730.20">
    <property type="match status" value="1"/>
</dbReference>
<sequence length="108" mass="11633">MKIAFYLGGSILFEVLASSSLKLTRGFTKLLPSVLVVVSYAISFFFLSLVLQLFPLGGAYAIWGGIGTILTCLIGVLRYHEPLNFKKISGIGLIILGVIVLNLYGGVH</sequence>
<dbReference type="InterPro" id="IPR045324">
    <property type="entry name" value="Small_multidrug_res"/>
</dbReference>
<accession>A0AAF0CWK2</accession>
<organism evidence="9 10">
    <name type="scientific">Vagococcus intermedius</name>
    <dbReference type="NCBI Taxonomy" id="2991418"/>
    <lineage>
        <taxon>Bacteria</taxon>
        <taxon>Bacillati</taxon>
        <taxon>Bacillota</taxon>
        <taxon>Bacilli</taxon>
        <taxon>Lactobacillales</taxon>
        <taxon>Enterococcaceae</taxon>
        <taxon>Vagococcus</taxon>
    </lineage>
</organism>
<dbReference type="Proteomes" id="UP001179647">
    <property type="component" value="Chromosome"/>
</dbReference>
<dbReference type="FunFam" id="1.10.3730.20:FF:000001">
    <property type="entry name" value="Quaternary ammonium compound resistance transporter SugE"/>
    <property type="match status" value="1"/>
</dbReference>
<dbReference type="KEGG" id="vie:OL234_04690"/>
<keyword evidence="5 8" id="KW-1133">Transmembrane helix</keyword>
<evidence type="ECO:0000256" key="3">
    <source>
        <dbReference type="ARBA" id="ARBA00022475"/>
    </source>
</evidence>
<evidence type="ECO:0000256" key="6">
    <source>
        <dbReference type="ARBA" id="ARBA00023136"/>
    </source>
</evidence>
<dbReference type="GO" id="GO:0022857">
    <property type="term" value="F:transmembrane transporter activity"/>
    <property type="evidence" value="ECO:0007669"/>
    <property type="project" value="InterPro"/>
</dbReference>
<evidence type="ECO:0000256" key="8">
    <source>
        <dbReference type="SAM" id="Phobius"/>
    </source>
</evidence>
<dbReference type="Pfam" id="PF00893">
    <property type="entry name" value="Multi_Drug_Res"/>
    <property type="match status" value="1"/>
</dbReference>
<reference evidence="9" key="1">
    <citation type="submission" date="2022-10" db="EMBL/GenBank/DDBJ databases">
        <title>Vagococcus sp. isolated from poultry meat.</title>
        <authorList>
            <person name="Johansson P."/>
            <person name="Bjorkroth J."/>
        </authorList>
    </citation>
    <scope>NUCLEOTIDE SEQUENCE</scope>
    <source>
        <strain evidence="9">STAA11</strain>
    </source>
</reference>
<keyword evidence="3" id="KW-1003">Cell membrane</keyword>